<reference evidence="1" key="1">
    <citation type="submission" date="2022-01" db="EMBL/GenBank/DDBJ databases">
        <authorList>
            <person name="Criscuolo A."/>
        </authorList>
    </citation>
    <scope>NUCLEOTIDE SEQUENCE</scope>
    <source>
        <strain evidence="1">CIP111893</strain>
    </source>
</reference>
<name>A0ABM9CFW0_9BACL</name>
<dbReference type="Proteomes" id="UP000838686">
    <property type="component" value="Unassembled WGS sequence"/>
</dbReference>
<sequence length="32" mass="4012">MNVRSTIRLDYNLTYQAMKHLWREFFKSHVLL</sequence>
<evidence type="ECO:0000313" key="2">
    <source>
        <dbReference type="Proteomes" id="UP000838686"/>
    </source>
</evidence>
<keyword evidence="2" id="KW-1185">Reference proteome</keyword>
<protein>
    <submittedName>
        <fullName evidence="1">Uncharacterized protein</fullName>
    </submittedName>
</protein>
<evidence type="ECO:0000313" key="1">
    <source>
        <dbReference type="EMBL" id="CAH1213085.1"/>
    </source>
</evidence>
<dbReference type="EMBL" id="CAKMMF010000021">
    <property type="protein sequence ID" value="CAH1213085.1"/>
    <property type="molecule type" value="Genomic_DNA"/>
</dbReference>
<proteinExistence type="predicted"/>
<organism evidence="1 2">
    <name type="scientific">Paenibacillus plantiphilus</name>
    <dbReference type="NCBI Taxonomy" id="2905650"/>
    <lineage>
        <taxon>Bacteria</taxon>
        <taxon>Bacillati</taxon>
        <taxon>Bacillota</taxon>
        <taxon>Bacilli</taxon>
        <taxon>Bacillales</taxon>
        <taxon>Paenibacillaceae</taxon>
        <taxon>Paenibacillus</taxon>
    </lineage>
</organism>
<comment type="caution">
    <text evidence="1">The sequence shown here is derived from an EMBL/GenBank/DDBJ whole genome shotgun (WGS) entry which is preliminary data.</text>
</comment>
<accession>A0ABM9CFW0</accession>
<gene>
    <name evidence="1" type="ORF">PAECIP111893_03628</name>
</gene>